<organism evidence="1 2">
    <name type="scientific">Hibiscus sabdariffa</name>
    <name type="common">roselle</name>
    <dbReference type="NCBI Taxonomy" id="183260"/>
    <lineage>
        <taxon>Eukaryota</taxon>
        <taxon>Viridiplantae</taxon>
        <taxon>Streptophyta</taxon>
        <taxon>Embryophyta</taxon>
        <taxon>Tracheophyta</taxon>
        <taxon>Spermatophyta</taxon>
        <taxon>Magnoliopsida</taxon>
        <taxon>eudicotyledons</taxon>
        <taxon>Gunneridae</taxon>
        <taxon>Pentapetalae</taxon>
        <taxon>rosids</taxon>
        <taxon>malvids</taxon>
        <taxon>Malvales</taxon>
        <taxon>Malvaceae</taxon>
        <taxon>Malvoideae</taxon>
        <taxon>Hibiscus</taxon>
    </lineage>
</organism>
<name>A0ABR2E074_9ROSI</name>
<evidence type="ECO:0000313" key="2">
    <source>
        <dbReference type="Proteomes" id="UP001472677"/>
    </source>
</evidence>
<comment type="caution">
    <text evidence="1">The sequence shown here is derived from an EMBL/GenBank/DDBJ whole genome shotgun (WGS) entry which is preliminary data.</text>
</comment>
<evidence type="ECO:0000313" key="1">
    <source>
        <dbReference type="EMBL" id="KAK8550560.1"/>
    </source>
</evidence>
<accession>A0ABR2E074</accession>
<dbReference type="EMBL" id="JBBPBM010000020">
    <property type="protein sequence ID" value="KAK8550560.1"/>
    <property type="molecule type" value="Genomic_DNA"/>
</dbReference>
<keyword evidence="2" id="KW-1185">Reference proteome</keyword>
<sequence>MIGGTYGPWLRASLNGKKIGGKSYVKDYGAVNPKRSQDDNPELTHIDQASAQKVNCKVHCNLELAQMEDCKDGRKSYEYPKEVNDACNSSKSQDLGNSEIALESTPSIEIMKSVTINVIFAMELDCSSGEA</sequence>
<dbReference type="Proteomes" id="UP001472677">
    <property type="component" value="Unassembled WGS sequence"/>
</dbReference>
<gene>
    <name evidence="1" type="ORF">V6N12_039262</name>
</gene>
<proteinExistence type="predicted"/>
<reference evidence="1 2" key="1">
    <citation type="journal article" date="2024" name="G3 (Bethesda)">
        <title>Genome assembly of Hibiscus sabdariffa L. provides insights into metabolisms of medicinal natural products.</title>
        <authorList>
            <person name="Kim T."/>
        </authorList>
    </citation>
    <scope>NUCLEOTIDE SEQUENCE [LARGE SCALE GENOMIC DNA]</scope>
    <source>
        <strain evidence="1">TK-2024</strain>
        <tissue evidence="1">Old leaves</tissue>
    </source>
</reference>
<protein>
    <submittedName>
        <fullName evidence="1">Uncharacterized protein</fullName>
    </submittedName>
</protein>